<feature type="signal peptide" evidence="3">
    <location>
        <begin position="1"/>
        <end position="36"/>
    </location>
</feature>
<feature type="region of interest" description="Disordered" evidence="2">
    <location>
        <begin position="200"/>
        <end position="221"/>
    </location>
</feature>
<dbReference type="AlphaFoldDB" id="A0A3M2LIV6"/>
<dbReference type="Pfam" id="PF00722">
    <property type="entry name" value="Glyco_hydro_16"/>
    <property type="match status" value="1"/>
</dbReference>
<keyword evidence="6" id="KW-0378">Hydrolase</keyword>
<dbReference type="Gene3D" id="2.60.120.260">
    <property type="entry name" value="Galactose-binding domain-like"/>
    <property type="match status" value="1"/>
</dbReference>
<dbReference type="PANTHER" id="PTHR10963:SF55">
    <property type="entry name" value="GLYCOSIDE HYDROLASE FAMILY 16 PROTEIN"/>
    <property type="match status" value="1"/>
</dbReference>
<comment type="caution">
    <text evidence="6">The sequence shown here is derived from an EMBL/GenBank/DDBJ whole genome shotgun (WGS) entry which is preliminary data.</text>
</comment>
<feature type="domain" description="F5/8 type C" evidence="4">
    <location>
        <begin position="30"/>
        <end position="176"/>
    </location>
</feature>
<feature type="chain" id="PRO_5018259973" evidence="3">
    <location>
        <begin position="37"/>
        <end position="443"/>
    </location>
</feature>
<dbReference type="InterPro" id="IPR013320">
    <property type="entry name" value="ConA-like_dom_sf"/>
</dbReference>
<dbReference type="InterPro" id="IPR008979">
    <property type="entry name" value="Galactose-bd-like_sf"/>
</dbReference>
<evidence type="ECO:0000256" key="3">
    <source>
        <dbReference type="SAM" id="SignalP"/>
    </source>
</evidence>
<dbReference type="GO" id="GO:0004553">
    <property type="term" value="F:hydrolase activity, hydrolyzing O-glycosyl compounds"/>
    <property type="evidence" value="ECO:0007669"/>
    <property type="project" value="InterPro"/>
</dbReference>
<evidence type="ECO:0000256" key="2">
    <source>
        <dbReference type="SAM" id="MobiDB-lite"/>
    </source>
</evidence>
<proteinExistence type="inferred from homology"/>
<reference evidence="6 7" key="1">
    <citation type="submission" date="2018-10" db="EMBL/GenBank/DDBJ databases">
        <title>Isolation, diversity and antifungal activity of actinobacteria from wheat.</title>
        <authorList>
            <person name="Han C."/>
        </authorList>
    </citation>
    <scope>NUCLEOTIDE SEQUENCE [LARGE SCALE GENOMIC DNA]</scope>
    <source>
        <strain evidence="6 7">NEAU-YY642</strain>
    </source>
</reference>
<dbReference type="GO" id="GO:0005975">
    <property type="term" value="P:carbohydrate metabolic process"/>
    <property type="evidence" value="ECO:0007669"/>
    <property type="project" value="InterPro"/>
</dbReference>
<evidence type="ECO:0000256" key="1">
    <source>
        <dbReference type="ARBA" id="ARBA00006865"/>
    </source>
</evidence>
<dbReference type="PANTHER" id="PTHR10963">
    <property type="entry name" value="GLYCOSYL HYDROLASE-RELATED"/>
    <property type="match status" value="1"/>
</dbReference>
<feature type="compositionally biased region" description="Polar residues" evidence="2">
    <location>
        <begin position="209"/>
        <end position="221"/>
    </location>
</feature>
<dbReference type="SUPFAM" id="SSF49899">
    <property type="entry name" value="Concanavalin A-like lectins/glucanases"/>
    <property type="match status" value="1"/>
</dbReference>
<dbReference type="InterPro" id="IPR000421">
    <property type="entry name" value="FA58C"/>
</dbReference>
<dbReference type="Pfam" id="PF00754">
    <property type="entry name" value="F5_F8_type_C"/>
    <property type="match status" value="1"/>
</dbReference>
<evidence type="ECO:0000259" key="5">
    <source>
        <dbReference type="PROSITE" id="PS51762"/>
    </source>
</evidence>
<evidence type="ECO:0000313" key="6">
    <source>
        <dbReference type="EMBL" id="RMI37412.1"/>
    </source>
</evidence>
<dbReference type="InterPro" id="IPR000757">
    <property type="entry name" value="Beta-glucanase-like"/>
</dbReference>
<dbReference type="SUPFAM" id="SSF49785">
    <property type="entry name" value="Galactose-binding domain-like"/>
    <property type="match status" value="1"/>
</dbReference>
<comment type="similarity">
    <text evidence="1">Belongs to the glycosyl hydrolase 16 family.</text>
</comment>
<dbReference type="PROSITE" id="PS51762">
    <property type="entry name" value="GH16_2"/>
    <property type="match status" value="1"/>
</dbReference>
<keyword evidence="7" id="KW-1185">Reference proteome</keyword>
<dbReference type="InterPro" id="IPR006311">
    <property type="entry name" value="TAT_signal"/>
</dbReference>
<evidence type="ECO:0000313" key="7">
    <source>
        <dbReference type="Proteomes" id="UP000278673"/>
    </source>
</evidence>
<dbReference type="RefSeq" id="WP_122185138.1">
    <property type="nucleotide sequence ID" value="NZ_RFFJ01000114.1"/>
</dbReference>
<protein>
    <submittedName>
        <fullName evidence="6">Glycosyl hydrolase family protein</fullName>
    </submittedName>
</protein>
<organism evidence="6 7">
    <name type="scientific">Streptomyces triticirhizae</name>
    <dbReference type="NCBI Taxonomy" id="2483353"/>
    <lineage>
        <taxon>Bacteria</taxon>
        <taxon>Bacillati</taxon>
        <taxon>Actinomycetota</taxon>
        <taxon>Actinomycetes</taxon>
        <taxon>Kitasatosporales</taxon>
        <taxon>Streptomycetaceae</taxon>
        <taxon>Streptomyces</taxon>
    </lineage>
</organism>
<dbReference type="CDD" id="cd08023">
    <property type="entry name" value="GH16_laminarinase_like"/>
    <property type="match status" value="1"/>
</dbReference>
<dbReference type="PROSITE" id="PS50022">
    <property type="entry name" value="FA58C_3"/>
    <property type="match status" value="1"/>
</dbReference>
<dbReference type="EMBL" id="RFFJ01000114">
    <property type="protein sequence ID" value="RMI37412.1"/>
    <property type="molecule type" value="Genomic_DNA"/>
</dbReference>
<keyword evidence="3" id="KW-0732">Signal</keyword>
<accession>A0A3M2LIV6</accession>
<evidence type="ECO:0000259" key="4">
    <source>
        <dbReference type="PROSITE" id="PS50022"/>
    </source>
</evidence>
<dbReference type="Proteomes" id="UP000278673">
    <property type="component" value="Unassembled WGS sequence"/>
</dbReference>
<gene>
    <name evidence="6" type="ORF">EBN88_19145</name>
</gene>
<dbReference type="PROSITE" id="PS51318">
    <property type="entry name" value="TAT"/>
    <property type="match status" value="1"/>
</dbReference>
<sequence>MHLRKPRRRRPALVAAAVATLAAALGLGTLTSPATAAPEDEVLLSYNKPAEASTSQHDGNCWECTPERAFDFDPASRWATSPDNGWVDPGWISVDLGAPAEISRVVLQWDPANAKSYEIQVSDDNQNWETVYATTEGAGFKENIEVTGSGRYVRMYGTERSGPYGYSLWEFQVYGTGGDPETPPVPPDPTEPLELVFSDEFDGPAGSTPDPSKWTSDPGTAQNNELQVYTEDANTRMDGDGNLVIEARREETPGTTCPVDPLSGSTTCQYTSGRINTYGKFDFTYGRVEARIQLPSGQGLWPAFWMLGSSFYDDGRPWPYSGEIDIMEHVGLEPNAVHSTLHAPAYFGAGGYGNSFDLGEPANANFHVFALDWNSQGMVFTVDDQVVHTVDREELETTVGPWVYDNNFFLILNTAVGGDWPGPPDGSTVFPQQMKIDYVRVYQ</sequence>
<dbReference type="Gene3D" id="2.60.120.200">
    <property type="match status" value="1"/>
</dbReference>
<dbReference type="InterPro" id="IPR050546">
    <property type="entry name" value="Glycosyl_Hydrlase_16"/>
</dbReference>
<feature type="domain" description="GH16" evidence="5">
    <location>
        <begin position="178"/>
        <end position="443"/>
    </location>
</feature>
<name>A0A3M2LIV6_9ACTN</name>